<accession>A0A934RQG7</accession>
<dbReference type="Proteomes" id="UP000604083">
    <property type="component" value="Unassembled WGS sequence"/>
</dbReference>
<dbReference type="CDD" id="cd00090">
    <property type="entry name" value="HTH_ARSR"/>
    <property type="match status" value="1"/>
</dbReference>
<gene>
    <name evidence="5" type="ORF">JIN78_04005</name>
</gene>
<dbReference type="PROSITE" id="PS50987">
    <property type="entry name" value="HTH_ARSR_2"/>
    <property type="match status" value="1"/>
</dbReference>
<evidence type="ECO:0000313" key="5">
    <source>
        <dbReference type="EMBL" id="MBK1833214.1"/>
    </source>
</evidence>
<dbReference type="InterPro" id="IPR029063">
    <property type="entry name" value="SAM-dependent_MTases_sf"/>
</dbReference>
<dbReference type="EMBL" id="JAENIO010000006">
    <property type="protein sequence ID" value="MBK1833214.1"/>
    <property type="molecule type" value="Genomic_DNA"/>
</dbReference>
<dbReference type="AlphaFoldDB" id="A0A934RQG7"/>
<keyword evidence="2" id="KW-0489">Methyltransferase</keyword>
<dbReference type="InterPro" id="IPR036388">
    <property type="entry name" value="WH-like_DNA-bd_sf"/>
</dbReference>
<dbReference type="InterPro" id="IPR011991">
    <property type="entry name" value="ArsR-like_HTH"/>
</dbReference>
<comment type="similarity">
    <text evidence="1">Belongs to the methyltransferase superfamily.</text>
</comment>
<dbReference type="CDD" id="cd02440">
    <property type="entry name" value="AdoMet_MTases"/>
    <property type="match status" value="1"/>
</dbReference>
<dbReference type="SMART" id="SM00418">
    <property type="entry name" value="HTH_ARSR"/>
    <property type="match status" value="1"/>
</dbReference>
<dbReference type="GO" id="GO:0008757">
    <property type="term" value="F:S-adenosylmethionine-dependent methyltransferase activity"/>
    <property type="evidence" value="ECO:0007669"/>
    <property type="project" value="InterPro"/>
</dbReference>
<dbReference type="InterPro" id="IPR036390">
    <property type="entry name" value="WH_DNA-bd_sf"/>
</dbReference>
<dbReference type="PANTHER" id="PTHR44942:SF4">
    <property type="entry name" value="METHYLTRANSFERASE TYPE 11 DOMAIN-CONTAINING PROTEIN"/>
    <property type="match status" value="1"/>
</dbReference>
<dbReference type="Pfam" id="PF08241">
    <property type="entry name" value="Methyltransf_11"/>
    <property type="match status" value="1"/>
</dbReference>
<dbReference type="PRINTS" id="PR00778">
    <property type="entry name" value="HTHARSR"/>
</dbReference>
<dbReference type="Gene3D" id="1.10.10.10">
    <property type="entry name" value="Winged helix-like DNA-binding domain superfamily/Winged helix DNA-binding domain"/>
    <property type="match status" value="1"/>
</dbReference>
<reference evidence="5" key="1">
    <citation type="submission" date="2021-01" db="EMBL/GenBank/DDBJ databases">
        <title>Modified the classification status of verrucomicrobia.</title>
        <authorList>
            <person name="Feng X."/>
        </authorList>
    </citation>
    <scope>NUCLEOTIDE SEQUENCE</scope>
    <source>
        <strain evidence="5">KCTC 12986</strain>
    </source>
</reference>
<sequence length="304" mass="33751">MPSILNSLKLLADPTRLRILLLLSRESLSVAELQEILAMGQSRISTQLAQLKKAELINDTRAGKSNIYQATLPPQLAELAEEAGRELPEHRSDLQSLKHILLKRKDTTRAYFDQLAGKFGKHYVPGRSWKSLAEALLKVHQFETVADLGAGEGTVAQLFAQRARQVIAIDNAPKMVEFGQKLAQTHQLANLEFRLGEIEEIPIEDGTVDLALFSQALHHAQSPARALAEAHRILKPGGTLIVLDLLQHSFQQARDIHHDVHLGFSEVQLSELLEAAGFHEPTTTLVDKEDQPPHFQTLLAVAQR</sequence>
<comment type="caution">
    <text evidence="5">The sequence shown here is derived from an EMBL/GenBank/DDBJ whole genome shotgun (WGS) entry which is preliminary data.</text>
</comment>
<name>A0A934RQG7_9BACT</name>
<keyword evidence="3" id="KW-0808">Transferase</keyword>
<evidence type="ECO:0000259" key="4">
    <source>
        <dbReference type="PROSITE" id="PS50987"/>
    </source>
</evidence>
<dbReference type="NCBIfam" id="NF033788">
    <property type="entry name" value="HTH_metalloreg"/>
    <property type="match status" value="1"/>
</dbReference>
<proteinExistence type="inferred from homology"/>
<dbReference type="GO" id="GO:0003700">
    <property type="term" value="F:DNA-binding transcription factor activity"/>
    <property type="evidence" value="ECO:0007669"/>
    <property type="project" value="InterPro"/>
</dbReference>
<keyword evidence="6" id="KW-1185">Reference proteome</keyword>
<dbReference type="Gene3D" id="3.40.50.150">
    <property type="entry name" value="Vaccinia Virus protein VP39"/>
    <property type="match status" value="1"/>
</dbReference>
<dbReference type="PANTHER" id="PTHR44942">
    <property type="entry name" value="METHYLTRANSF_11 DOMAIN-CONTAINING PROTEIN"/>
    <property type="match status" value="1"/>
</dbReference>
<dbReference type="SUPFAM" id="SSF46785">
    <property type="entry name" value="Winged helix' DNA-binding domain"/>
    <property type="match status" value="1"/>
</dbReference>
<dbReference type="GO" id="GO:0032259">
    <property type="term" value="P:methylation"/>
    <property type="evidence" value="ECO:0007669"/>
    <property type="project" value="UniProtKB-KW"/>
</dbReference>
<dbReference type="SUPFAM" id="SSF53335">
    <property type="entry name" value="S-adenosyl-L-methionine-dependent methyltransferases"/>
    <property type="match status" value="1"/>
</dbReference>
<evidence type="ECO:0000256" key="1">
    <source>
        <dbReference type="ARBA" id="ARBA00008361"/>
    </source>
</evidence>
<organism evidence="5 6">
    <name type="scientific">Roseibacillus ishigakijimensis</name>
    <dbReference type="NCBI Taxonomy" id="454146"/>
    <lineage>
        <taxon>Bacteria</taxon>
        <taxon>Pseudomonadati</taxon>
        <taxon>Verrucomicrobiota</taxon>
        <taxon>Verrucomicrobiia</taxon>
        <taxon>Verrucomicrobiales</taxon>
        <taxon>Verrucomicrobiaceae</taxon>
        <taxon>Roseibacillus</taxon>
    </lineage>
</organism>
<dbReference type="InterPro" id="IPR051052">
    <property type="entry name" value="Diverse_substrate_MTase"/>
</dbReference>
<dbReference type="RefSeq" id="WP_200390647.1">
    <property type="nucleotide sequence ID" value="NZ_JAENIO010000006.1"/>
</dbReference>
<protein>
    <submittedName>
        <fullName evidence="5">Metalloregulator ArsR/SmtB family transcription factor</fullName>
    </submittedName>
</protein>
<feature type="domain" description="HTH arsR-type" evidence="4">
    <location>
        <begin position="1"/>
        <end position="91"/>
    </location>
</feature>
<evidence type="ECO:0000256" key="3">
    <source>
        <dbReference type="ARBA" id="ARBA00022679"/>
    </source>
</evidence>
<dbReference type="InterPro" id="IPR001845">
    <property type="entry name" value="HTH_ArsR_DNA-bd_dom"/>
</dbReference>
<dbReference type="Pfam" id="PF01022">
    <property type="entry name" value="HTH_5"/>
    <property type="match status" value="1"/>
</dbReference>
<dbReference type="InterPro" id="IPR013216">
    <property type="entry name" value="Methyltransf_11"/>
</dbReference>
<evidence type="ECO:0000256" key="2">
    <source>
        <dbReference type="ARBA" id="ARBA00022603"/>
    </source>
</evidence>
<evidence type="ECO:0000313" key="6">
    <source>
        <dbReference type="Proteomes" id="UP000604083"/>
    </source>
</evidence>